<proteinExistence type="predicted"/>
<dbReference type="PANTHER" id="PTHR46082:SF11">
    <property type="entry name" value="AAA+ ATPASE DOMAIN-CONTAINING PROTEIN-RELATED"/>
    <property type="match status" value="1"/>
</dbReference>
<protein>
    <recommendedName>
        <fullName evidence="3">Nucleoside phosphorylase domain-containing protein</fullName>
    </recommendedName>
</protein>
<evidence type="ECO:0000313" key="1">
    <source>
        <dbReference type="EMBL" id="KEF59466.1"/>
    </source>
</evidence>
<dbReference type="AlphaFoldDB" id="A0A072PHW1"/>
<evidence type="ECO:0000313" key="2">
    <source>
        <dbReference type="Proteomes" id="UP000027920"/>
    </source>
</evidence>
<dbReference type="STRING" id="1182545.A0A072PHW1"/>
<dbReference type="GO" id="GO:0003824">
    <property type="term" value="F:catalytic activity"/>
    <property type="evidence" value="ECO:0007669"/>
    <property type="project" value="InterPro"/>
</dbReference>
<name>A0A072PHW1_9EURO</name>
<evidence type="ECO:0008006" key="3">
    <source>
        <dbReference type="Google" id="ProtNLM"/>
    </source>
</evidence>
<keyword evidence="2" id="KW-1185">Reference proteome</keyword>
<organism evidence="1 2">
    <name type="scientific">Exophiala aquamarina CBS 119918</name>
    <dbReference type="NCBI Taxonomy" id="1182545"/>
    <lineage>
        <taxon>Eukaryota</taxon>
        <taxon>Fungi</taxon>
        <taxon>Dikarya</taxon>
        <taxon>Ascomycota</taxon>
        <taxon>Pezizomycotina</taxon>
        <taxon>Eurotiomycetes</taxon>
        <taxon>Chaetothyriomycetidae</taxon>
        <taxon>Chaetothyriales</taxon>
        <taxon>Herpotrichiellaceae</taxon>
        <taxon>Exophiala</taxon>
    </lineage>
</organism>
<reference evidence="1 2" key="1">
    <citation type="submission" date="2013-03" db="EMBL/GenBank/DDBJ databases">
        <title>The Genome Sequence of Exophiala aquamarina CBS 119918.</title>
        <authorList>
            <consortium name="The Broad Institute Genomics Platform"/>
            <person name="Cuomo C."/>
            <person name="de Hoog S."/>
            <person name="Gorbushina A."/>
            <person name="Walker B."/>
            <person name="Young S.K."/>
            <person name="Zeng Q."/>
            <person name="Gargeya S."/>
            <person name="Fitzgerald M."/>
            <person name="Haas B."/>
            <person name="Abouelleil A."/>
            <person name="Allen A.W."/>
            <person name="Alvarado L."/>
            <person name="Arachchi H.M."/>
            <person name="Berlin A.M."/>
            <person name="Chapman S.B."/>
            <person name="Gainer-Dewar J."/>
            <person name="Goldberg J."/>
            <person name="Griggs A."/>
            <person name="Gujja S."/>
            <person name="Hansen M."/>
            <person name="Howarth C."/>
            <person name="Imamovic A."/>
            <person name="Ireland A."/>
            <person name="Larimer J."/>
            <person name="McCowan C."/>
            <person name="Murphy C."/>
            <person name="Pearson M."/>
            <person name="Poon T.W."/>
            <person name="Priest M."/>
            <person name="Roberts A."/>
            <person name="Saif S."/>
            <person name="Shea T."/>
            <person name="Sisk P."/>
            <person name="Sykes S."/>
            <person name="Wortman J."/>
            <person name="Nusbaum C."/>
            <person name="Birren B."/>
        </authorList>
    </citation>
    <scope>NUCLEOTIDE SEQUENCE [LARGE SCALE GENOMIC DNA]</scope>
    <source>
        <strain evidence="1 2">CBS 119918</strain>
    </source>
</reference>
<sequence>MSDPTHYTVGWICALSTEYVAAQAFLDQKHKGPDFVSPADSNDYILGRMGKHNVVIAVLPNGEYGIYSATGVAKDMLHTFTNIRTGLMVGIAGGAPTQKHDIRLGDIVTIQDRSFQTTGFLNQPPVVLRTAVSGLKSHYELEGHGLKEVIDSTLAKKPKLQKKYKRPDRGSDILFQSTVVHLNDEEHCSVTCGRSPTNLVPRLERTEDEDAPAIHYGQIASANQL</sequence>
<dbReference type="GO" id="GO:0009116">
    <property type="term" value="P:nucleoside metabolic process"/>
    <property type="evidence" value="ECO:0007669"/>
    <property type="project" value="InterPro"/>
</dbReference>
<dbReference type="OrthoDB" id="5421817at2759"/>
<dbReference type="Gene3D" id="3.40.50.1580">
    <property type="entry name" value="Nucleoside phosphorylase domain"/>
    <property type="match status" value="1"/>
</dbReference>
<accession>A0A072PHW1</accession>
<dbReference type="RefSeq" id="XP_013262056.1">
    <property type="nucleotide sequence ID" value="XM_013406602.1"/>
</dbReference>
<dbReference type="VEuPathDB" id="FungiDB:A1O9_04310"/>
<comment type="caution">
    <text evidence="1">The sequence shown here is derived from an EMBL/GenBank/DDBJ whole genome shotgun (WGS) entry which is preliminary data.</text>
</comment>
<dbReference type="PANTHER" id="PTHR46082">
    <property type="entry name" value="ATP/GTP-BINDING PROTEIN-RELATED"/>
    <property type="match status" value="1"/>
</dbReference>
<dbReference type="GeneID" id="25279243"/>
<dbReference type="EMBL" id="AMGV01000003">
    <property type="protein sequence ID" value="KEF59466.1"/>
    <property type="molecule type" value="Genomic_DNA"/>
</dbReference>
<gene>
    <name evidence="1" type="ORF">A1O9_04310</name>
</gene>
<dbReference type="InterPro" id="IPR035994">
    <property type="entry name" value="Nucleoside_phosphorylase_sf"/>
</dbReference>
<dbReference type="SUPFAM" id="SSF53167">
    <property type="entry name" value="Purine and uridine phosphorylases"/>
    <property type="match status" value="1"/>
</dbReference>
<dbReference type="Proteomes" id="UP000027920">
    <property type="component" value="Unassembled WGS sequence"/>
</dbReference>
<dbReference type="InterPro" id="IPR053137">
    <property type="entry name" value="NLR-like"/>
</dbReference>
<dbReference type="HOGENOM" id="CLU_000288_34_22_1"/>